<comment type="pathway">
    <text evidence="1">Cell wall biogenesis; cell wall polysaccharide biosynthesis.</text>
</comment>
<accession>A0A5C4TJ57</accession>
<evidence type="ECO:0000259" key="5">
    <source>
        <dbReference type="Pfam" id="PF00535"/>
    </source>
</evidence>
<dbReference type="RefSeq" id="WP_139571159.1">
    <property type="nucleotide sequence ID" value="NZ_QFCR01000014.1"/>
</dbReference>
<dbReference type="EMBL" id="QFCR01000014">
    <property type="protein sequence ID" value="TNK90226.1"/>
    <property type="molecule type" value="Genomic_DNA"/>
</dbReference>
<organism evidence="6 7">
    <name type="scientific">Fructilactobacillus sanfranciscensis</name>
    <name type="common">Lactobacillus sanfranciscensis</name>
    <dbReference type="NCBI Taxonomy" id="1625"/>
    <lineage>
        <taxon>Bacteria</taxon>
        <taxon>Bacillati</taxon>
        <taxon>Bacillota</taxon>
        <taxon>Bacilli</taxon>
        <taxon>Lactobacillales</taxon>
        <taxon>Lactobacillaceae</taxon>
        <taxon>Fructilactobacillus</taxon>
    </lineage>
</organism>
<dbReference type="InterPro" id="IPR029044">
    <property type="entry name" value="Nucleotide-diphossugar_trans"/>
</dbReference>
<sequence length="300" mass="33888">MNEKSVALVMVTYNRLELLKGALETIFQQTTPVDGVFVINNHSTDGTEAYLATMTKDHPNLFFENLTENIGGAGGFNVGMKFAYQKHDYDFYWLMDDDTYPSETALAELLKADNEIENVGFLSSDVVCNNGSPVKMNVPVVSTVWNDKVQDGLVGLKSGSFVSMLISKAALHKVGLPIKEFFIWGDDMEYSRRISKYFSAYFVSGSVVTHKTGANNGVDILSEKGDRIQRYYYDNRNQLYMAKKQGFKQVLKFVINRISLSFKILFSNSRNKINKIAVICKGVWAGLFFNPQIEYINDEK</sequence>
<dbReference type="Pfam" id="PF00535">
    <property type="entry name" value="Glycos_transf_2"/>
    <property type="match status" value="1"/>
</dbReference>
<dbReference type="PANTHER" id="PTHR43179">
    <property type="entry name" value="RHAMNOSYLTRANSFERASE WBBL"/>
    <property type="match status" value="1"/>
</dbReference>
<dbReference type="Proteomes" id="UP000313312">
    <property type="component" value="Unassembled WGS sequence"/>
</dbReference>
<reference evidence="6 7" key="1">
    <citation type="submission" date="2018-05" db="EMBL/GenBank/DDBJ databases">
        <title>Lactobacillus sanfranciscensis Ah4 draft denome sequence.</title>
        <authorList>
            <person name="Zhang G."/>
        </authorList>
    </citation>
    <scope>NUCLEOTIDE SEQUENCE [LARGE SCALE GENOMIC DNA]</scope>
    <source>
        <strain evidence="6 7">Ah4</strain>
    </source>
</reference>
<dbReference type="SUPFAM" id="SSF53448">
    <property type="entry name" value="Nucleotide-diphospho-sugar transferases"/>
    <property type="match status" value="1"/>
</dbReference>
<evidence type="ECO:0000256" key="1">
    <source>
        <dbReference type="ARBA" id="ARBA00004776"/>
    </source>
</evidence>
<feature type="domain" description="Glycosyltransferase 2-like" evidence="5">
    <location>
        <begin position="8"/>
        <end position="123"/>
    </location>
</feature>
<evidence type="ECO:0000256" key="3">
    <source>
        <dbReference type="ARBA" id="ARBA00022676"/>
    </source>
</evidence>
<comment type="similarity">
    <text evidence="2">Belongs to the glycosyltransferase 2 family.</text>
</comment>
<keyword evidence="4 6" id="KW-0808">Transferase</keyword>
<dbReference type="AlphaFoldDB" id="A0A5C4TJ57"/>
<dbReference type="CDD" id="cd04185">
    <property type="entry name" value="GT_2_like_b"/>
    <property type="match status" value="1"/>
</dbReference>
<proteinExistence type="inferred from homology"/>
<comment type="caution">
    <text evidence="6">The sequence shown here is derived from an EMBL/GenBank/DDBJ whole genome shotgun (WGS) entry which is preliminary data.</text>
</comment>
<dbReference type="GO" id="GO:0016757">
    <property type="term" value="F:glycosyltransferase activity"/>
    <property type="evidence" value="ECO:0007669"/>
    <property type="project" value="UniProtKB-KW"/>
</dbReference>
<protein>
    <submittedName>
        <fullName evidence="6">Glycosyl transferase</fullName>
    </submittedName>
</protein>
<gene>
    <name evidence="6" type="ORF">DID87_04940</name>
</gene>
<dbReference type="InterPro" id="IPR001173">
    <property type="entry name" value="Glyco_trans_2-like"/>
</dbReference>
<evidence type="ECO:0000313" key="7">
    <source>
        <dbReference type="Proteomes" id="UP000313312"/>
    </source>
</evidence>
<evidence type="ECO:0000256" key="2">
    <source>
        <dbReference type="ARBA" id="ARBA00006739"/>
    </source>
</evidence>
<keyword evidence="3" id="KW-0328">Glycosyltransferase</keyword>
<dbReference type="Gene3D" id="3.90.550.10">
    <property type="entry name" value="Spore Coat Polysaccharide Biosynthesis Protein SpsA, Chain A"/>
    <property type="match status" value="1"/>
</dbReference>
<evidence type="ECO:0000313" key="6">
    <source>
        <dbReference type="EMBL" id="TNK90226.1"/>
    </source>
</evidence>
<evidence type="ECO:0000256" key="4">
    <source>
        <dbReference type="ARBA" id="ARBA00022679"/>
    </source>
</evidence>
<name>A0A5C4TJ57_FRUSA</name>
<dbReference type="PANTHER" id="PTHR43179:SF12">
    <property type="entry name" value="GALACTOFURANOSYLTRANSFERASE GLFT2"/>
    <property type="match status" value="1"/>
</dbReference>